<dbReference type="STRING" id="439219.SAMN02910293_02121"/>
<dbReference type="AlphaFoldDB" id="A0A1G6DCY8"/>
<evidence type="ECO:0000313" key="3">
    <source>
        <dbReference type="Proteomes" id="UP000182508"/>
    </source>
</evidence>
<comment type="similarity">
    <text evidence="1">Belongs to the UPF0342 family.</text>
</comment>
<organism evidence="2 3">
    <name type="scientific">Streptococcus henryi</name>
    <dbReference type="NCBI Taxonomy" id="439219"/>
    <lineage>
        <taxon>Bacteria</taxon>
        <taxon>Bacillati</taxon>
        <taxon>Bacillota</taxon>
        <taxon>Bacilli</taxon>
        <taxon>Lactobacillales</taxon>
        <taxon>Streptococcaceae</taxon>
        <taxon>Streptococcus</taxon>
    </lineage>
</organism>
<dbReference type="Pfam" id="PF06133">
    <property type="entry name" value="Com_YlbF"/>
    <property type="match status" value="1"/>
</dbReference>
<dbReference type="EMBL" id="FMXP01000036">
    <property type="protein sequence ID" value="SDB42988.1"/>
    <property type="molecule type" value="Genomic_DNA"/>
</dbReference>
<evidence type="ECO:0000313" key="2">
    <source>
        <dbReference type="EMBL" id="SDB42988.1"/>
    </source>
</evidence>
<dbReference type="SUPFAM" id="SSF158622">
    <property type="entry name" value="YheA/YmcA-like"/>
    <property type="match status" value="1"/>
</dbReference>
<dbReference type="InterPro" id="IPR023378">
    <property type="entry name" value="YheA/YmcA-like_dom_sf"/>
</dbReference>
<dbReference type="HAMAP" id="MF_01526">
    <property type="entry name" value="UPF0342"/>
    <property type="match status" value="1"/>
</dbReference>
<name>A0A1G6DCY8_9STRE</name>
<sequence>MSNIYDLANELERGIRALPEYQTVVEQKAKIDADAEAKALLDEFMSFQQGLYMKMQAGQMPSDEDQVAIQGMGAKIEANPVLKSYVEAQQALSVYLADIEKIVFGPLQDLN</sequence>
<dbReference type="eggNOG" id="COG3679">
    <property type="taxonomic scope" value="Bacteria"/>
</dbReference>
<dbReference type="Gene3D" id="1.20.1500.10">
    <property type="entry name" value="YheA/YmcA-like"/>
    <property type="match status" value="1"/>
</dbReference>
<gene>
    <name evidence="2" type="ORF">SAMN02910293_02121</name>
</gene>
<reference evidence="2 3" key="1">
    <citation type="submission" date="2016-10" db="EMBL/GenBank/DDBJ databases">
        <authorList>
            <person name="de Groot N.N."/>
        </authorList>
    </citation>
    <scope>NUCLEOTIDE SEQUENCE [LARGE SCALE GENOMIC DNA]</scope>
    <source>
        <strain evidence="2 3">A-4</strain>
    </source>
</reference>
<dbReference type="NCBIfam" id="NF010209">
    <property type="entry name" value="PRK13676.1-1"/>
    <property type="match status" value="1"/>
</dbReference>
<accession>A0A1G6DCY8</accession>
<dbReference type="Proteomes" id="UP000182508">
    <property type="component" value="Unassembled WGS sequence"/>
</dbReference>
<protein>
    <recommendedName>
        <fullName evidence="1">UPF0342 protein SAMN02910293_02121</fullName>
    </recommendedName>
</protein>
<dbReference type="InterPro" id="IPR010368">
    <property type="entry name" value="Com_YlbF"/>
</dbReference>
<proteinExistence type="inferred from homology"/>
<evidence type="ECO:0000256" key="1">
    <source>
        <dbReference type="HAMAP-Rule" id="MF_01526"/>
    </source>
</evidence>
<keyword evidence="3" id="KW-1185">Reference proteome</keyword>